<dbReference type="RefSeq" id="WP_243553696.1">
    <property type="nucleotide sequence ID" value="NZ_CP094528.1"/>
</dbReference>
<evidence type="ECO:0000313" key="2">
    <source>
        <dbReference type="EMBL" id="UOE42764.1"/>
    </source>
</evidence>
<reference evidence="2 3" key="1">
    <citation type="submission" date="2022-03" db="EMBL/GenBank/DDBJ databases">
        <title>Mucilaginibacter sp. isolated from the gut of Protaetia brevitarsis seulensis larvae.</title>
        <authorList>
            <person name="Won M."/>
            <person name="Kim S.-J."/>
            <person name="Kwon S.-W."/>
        </authorList>
    </citation>
    <scope>NUCLEOTIDE SEQUENCE [LARGE SCALE GENOMIC DNA]</scope>
    <source>
        <strain evidence="2 3">CFWR-12</strain>
    </source>
</reference>
<gene>
    <name evidence="2" type="ORF">MTO99_11235</name>
</gene>
<organism evidence="2 3">
    <name type="scientific">Agromyces larvae</name>
    <dbReference type="NCBI Taxonomy" id="2929802"/>
    <lineage>
        <taxon>Bacteria</taxon>
        <taxon>Bacillati</taxon>
        <taxon>Actinomycetota</taxon>
        <taxon>Actinomycetes</taxon>
        <taxon>Micrococcales</taxon>
        <taxon>Microbacteriaceae</taxon>
        <taxon>Agromyces</taxon>
    </lineage>
</organism>
<proteinExistence type="predicted"/>
<protein>
    <recommendedName>
        <fullName evidence="1">Aminoacyl-transfer RNA synthetases class-II family profile domain-containing protein</fullName>
    </recommendedName>
</protein>
<dbReference type="InterPro" id="IPR006195">
    <property type="entry name" value="aa-tRNA-synth_II"/>
</dbReference>
<dbReference type="Gene3D" id="3.30.930.10">
    <property type="entry name" value="Bira Bifunctional Protein, Domain 2"/>
    <property type="match status" value="1"/>
</dbReference>
<feature type="domain" description="Aminoacyl-transfer RNA synthetases class-II family profile" evidence="1">
    <location>
        <begin position="157"/>
        <end position="300"/>
    </location>
</feature>
<keyword evidence="3" id="KW-1185">Reference proteome</keyword>
<dbReference type="EMBL" id="CP094528">
    <property type="protein sequence ID" value="UOE42764.1"/>
    <property type="molecule type" value="Genomic_DNA"/>
</dbReference>
<dbReference type="SUPFAM" id="SSF55681">
    <property type="entry name" value="Class II aaRS and biotin synthetases"/>
    <property type="match status" value="1"/>
</dbReference>
<evidence type="ECO:0000313" key="3">
    <source>
        <dbReference type="Proteomes" id="UP000832097"/>
    </source>
</evidence>
<accession>A0ABY4BVI7</accession>
<sequence length="320" mass="35147">MTRPDTLEDIRAEQRRAFRTRLVEHGWLLPSRAAALPGLGPRAVAVYDGLTALIARTARREFPAEVTSVRFPPVFAVGMLEQTDYVASFPQLLGTINSFAGGQSEYRDLIAVYDEGGDWQSMLSTTGLAVASAACHALYAYLEGETVDAGRLYEMTGECFRHEPSEDPMRFVSFRMREYVRLGTEDQAKEHRRTWLEIDRGIFSALELPVDIVPANDPFFGRGGVVLAANQIEAEAKFEVVTEVYPGTETAIASANYHGTHFGDEFALSLPDGTPAQSACAAFGMERIVLALARRHGFEPEAWPDGVRSELGLVDSAVLP</sequence>
<dbReference type="PROSITE" id="PS50862">
    <property type="entry name" value="AA_TRNA_LIGASE_II"/>
    <property type="match status" value="1"/>
</dbReference>
<evidence type="ECO:0000259" key="1">
    <source>
        <dbReference type="PROSITE" id="PS50862"/>
    </source>
</evidence>
<dbReference type="InterPro" id="IPR045864">
    <property type="entry name" value="aa-tRNA-synth_II/BPL/LPL"/>
</dbReference>
<name>A0ABY4BVI7_9MICO</name>
<dbReference type="Proteomes" id="UP000832097">
    <property type="component" value="Chromosome"/>
</dbReference>